<evidence type="ECO:0000256" key="1">
    <source>
        <dbReference type="ARBA" id="ARBA00022679"/>
    </source>
</evidence>
<dbReference type="Pfam" id="PF01648">
    <property type="entry name" value="ACPS"/>
    <property type="match status" value="1"/>
</dbReference>
<dbReference type="SUPFAM" id="SSF56214">
    <property type="entry name" value="4'-phosphopantetheinyl transferase"/>
    <property type="match status" value="1"/>
</dbReference>
<dbReference type="GO" id="GO:0000287">
    <property type="term" value="F:magnesium ion binding"/>
    <property type="evidence" value="ECO:0007669"/>
    <property type="project" value="InterPro"/>
</dbReference>
<accession>A0A6N0JMK8</accession>
<dbReference type="Gene3D" id="3.90.470.20">
    <property type="entry name" value="4'-phosphopantetheinyl transferase domain"/>
    <property type="match status" value="2"/>
</dbReference>
<evidence type="ECO:0000259" key="2">
    <source>
        <dbReference type="Pfam" id="PF01648"/>
    </source>
</evidence>
<keyword evidence="1 3" id="KW-0808">Transferase</keyword>
<evidence type="ECO:0000313" key="4">
    <source>
        <dbReference type="Proteomes" id="UP000509782"/>
    </source>
</evidence>
<dbReference type="AlphaFoldDB" id="A0A6N0JMK8"/>
<name>A0A6N0JMK8_ACHDE</name>
<dbReference type="Proteomes" id="UP000509782">
    <property type="component" value="Chromosome"/>
</dbReference>
<dbReference type="InterPro" id="IPR037143">
    <property type="entry name" value="4-PPantetheinyl_Trfase_dom_sf"/>
</dbReference>
<dbReference type="EMBL" id="CP054569">
    <property type="protein sequence ID" value="QKQ48297.1"/>
    <property type="molecule type" value="Genomic_DNA"/>
</dbReference>
<feature type="domain" description="4'-phosphopantetheinyl transferase" evidence="2">
    <location>
        <begin position="83"/>
        <end position="172"/>
    </location>
</feature>
<gene>
    <name evidence="3" type="ORF">FOC81_17005</name>
</gene>
<sequence length="219" mass="23929">MEIQELFMWWADRSAASRYRAQDLSAEDLLRAQALRSPKALDDWRVSRTLLHEVRAALPPGGATSLSHSGGLAVCAATAAARPLGIDLERIRPRDAASLAEWVCSPAEQAALAGMECAERLGHFYLLWTLKEAFIKAAKLDFPADMASVGLAAGPDAKWYLRAPPGQWRAASYRLGEEWISSVVWRAAADETVHPRWRAATGCVLPAVTVLGEWVPLQA</sequence>
<reference evidence="3 4" key="1">
    <citation type="submission" date="2020-05" db="EMBL/GenBank/DDBJ databases">
        <title>FDA dAtabase for Regulatory Grade micrObial Sequences (FDA-ARGOS): Supporting development and validation of Infectious Disease Dx tests.</title>
        <authorList>
            <person name="Sproer C."/>
            <person name="Gronow S."/>
            <person name="Severitt S."/>
            <person name="Schroder I."/>
            <person name="Tallon L."/>
            <person name="Sadzewicz L."/>
            <person name="Zhao X."/>
            <person name="Vavikolanu K."/>
            <person name="Mehta A."/>
            <person name="Aluvathingal J."/>
            <person name="Nadendla S."/>
            <person name="Myers T."/>
            <person name="Yan Y."/>
            <person name="Sichtig H."/>
        </authorList>
    </citation>
    <scope>NUCLEOTIDE SEQUENCE [LARGE SCALE GENOMIC DNA]</scope>
    <source>
        <strain evidence="3 4">FDAARGOS_787</strain>
    </source>
</reference>
<organism evidence="3 4">
    <name type="scientific">Achromobacter denitrificans</name>
    <name type="common">Alcaligenes denitrificans</name>
    <dbReference type="NCBI Taxonomy" id="32002"/>
    <lineage>
        <taxon>Bacteria</taxon>
        <taxon>Pseudomonadati</taxon>
        <taxon>Pseudomonadota</taxon>
        <taxon>Betaproteobacteria</taxon>
        <taxon>Burkholderiales</taxon>
        <taxon>Alcaligenaceae</taxon>
        <taxon>Achromobacter</taxon>
    </lineage>
</organism>
<evidence type="ECO:0000313" key="3">
    <source>
        <dbReference type="EMBL" id="QKQ48297.1"/>
    </source>
</evidence>
<proteinExistence type="predicted"/>
<protein>
    <submittedName>
        <fullName evidence="3">4'-phosphopantetheinyl transferase superfamily protein</fullName>
    </submittedName>
</protein>
<dbReference type="InterPro" id="IPR008278">
    <property type="entry name" value="4-PPantetheinyl_Trfase_dom"/>
</dbReference>
<dbReference type="GO" id="GO:0008897">
    <property type="term" value="F:holo-[acyl-carrier-protein] synthase activity"/>
    <property type="evidence" value="ECO:0007669"/>
    <property type="project" value="InterPro"/>
</dbReference>